<feature type="domain" description="Glycoside hydrolase family 3 N-terminal" evidence="6">
    <location>
        <begin position="53"/>
        <end position="390"/>
    </location>
</feature>
<evidence type="ECO:0000256" key="4">
    <source>
        <dbReference type="ARBA" id="ARBA00022801"/>
    </source>
</evidence>
<evidence type="ECO:0000256" key="5">
    <source>
        <dbReference type="ARBA" id="ARBA00023295"/>
    </source>
</evidence>
<comment type="catalytic activity">
    <reaction evidence="1">
        <text>Hydrolysis of terminal non-reducing N-acetyl-D-hexosamine residues in N-acetyl-beta-D-hexosaminides.</text>
        <dbReference type="EC" id="3.2.1.52"/>
    </reaction>
</comment>
<dbReference type="InterPro" id="IPR036881">
    <property type="entry name" value="Glyco_hydro_3_C_sf"/>
</dbReference>
<evidence type="ECO:0000256" key="2">
    <source>
        <dbReference type="ARBA" id="ARBA00005336"/>
    </source>
</evidence>
<accession>A0A381V7N4</accession>
<dbReference type="PANTHER" id="PTHR30480">
    <property type="entry name" value="BETA-HEXOSAMINIDASE-RELATED"/>
    <property type="match status" value="1"/>
</dbReference>
<dbReference type="Gene3D" id="3.20.20.300">
    <property type="entry name" value="Glycoside hydrolase, family 3, N-terminal domain"/>
    <property type="match status" value="1"/>
</dbReference>
<dbReference type="GO" id="GO:0005975">
    <property type="term" value="P:carbohydrate metabolic process"/>
    <property type="evidence" value="ECO:0007669"/>
    <property type="project" value="InterPro"/>
</dbReference>
<keyword evidence="4" id="KW-0378">Hydrolase</keyword>
<keyword evidence="5" id="KW-0326">Glycosidase</keyword>
<dbReference type="SUPFAM" id="SSF51445">
    <property type="entry name" value="(Trans)glycosidases"/>
    <property type="match status" value="1"/>
</dbReference>
<reference evidence="7" key="1">
    <citation type="submission" date="2018-05" db="EMBL/GenBank/DDBJ databases">
        <authorList>
            <person name="Lanie J.A."/>
            <person name="Ng W.-L."/>
            <person name="Kazmierczak K.M."/>
            <person name="Andrzejewski T.M."/>
            <person name="Davidsen T.M."/>
            <person name="Wayne K.J."/>
            <person name="Tettelin H."/>
            <person name="Glass J.I."/>
            <person name="Rusch D."/>
            <person name="Podicherti R."/>
            <person name="Tsui H.-C.T."/>
            <person name="Winkler M.E."/>
        </authorList>
    </citation>
    <scope>NUCLEOTIDE SEQUENCE</scope>
</reference>
<proteinExistence type="inferred from homology"/>
<dbReference type="EMBL" id="UINC01008035">
    <property type="protein sequence ID" value="SVA36194.1"/>
    <property type="molecule type" value="Genomic_DNA"/>
</dbReference>
<dbReference type="PANTHER" id="PTHR30480:SF13">
    <property type="entry name" value="BETA-HEXOSAMINIDASE"/>
    <property type="match status" value="1"/>
</dbReference>
<dbReference type="InterPro" id="IPR036962">
    <property type="entry name" value="Glyco_hydro_3_N_sf"/>
</dbReference>
<dbReference type="GO" id="GO:0004563">
    <property type="term" value="F:beta-N-acetylhexosaminidase activity"/>
    <property type="evidence" value="ECO:0007669"/>
    <property type="project" value="UniProtKB-EC"/>
</dbReference>
<evidence type="ECO:0000313" key="7">
    <source>
        <dbReference type="EMBL" id="SVA36194.1"/>
    </source>
</evidence>
<gene>
    <name evidence="7" type="ORF">METZ01_LOCUS89048</name>
</gene>
<dbReference type="AlphaFoldDB" id="A0A381V7N4"/>
<comment type="similarity">
    <text evidence="2">Belongs to the glycosyl hydrolase 3 family.</text>
</comment>
<evidence type="ECO:0000256" key="1">
    <source>
        <dbReference type="ARBA" id="ARBA00001231"/>
    </source>
</evidence>
<dbReference type="InterPro" id="IPR050226">
    <property type="entry name" value="NagZ_Beta-hexosaminidase"/>
</dbReference>
<evidence type="ECO:0000259" key="6">
    <source>
        <dbReference type="Pfam" id="PF00933"/>
    </source>
</evidence>
<protein>
    <recommendedName>
        <fullName evidence="3">beta-N-acetylhexosaminidase</fullName>
        <ecNumber evidence="3">3.2.1.52</ecNumber>
    </recommendedName>
</protein>
<evidence type="ECO:0000256" key="3">
    <source>
        <dbReference type="ARBA" id="ARBA00012663"/>
    </source>
</evidence>
<dbReference type="GO" id="GO:0009254">
    <property type="term" value="P:peptidoglycan turnover"/>
    <property type="evidence" value="ECO:0007669"/>
    <property type="project" value="TreeGrafter"/>
</dbReference>
<name>A0A381V7N4_9ZZZZ</name>
<dbReference type="EC" id="3.2.1.52" evidence="3"/>
<dbReference type="Pfam" id="PF00933">
    <property type="entry name" value="Glyco_hydro_3"/>
    <property type="match status" value="1"/>
</dbReference>
<sequence>MLSKATHVIRGLIGLLVVMILPALAASVTAHNGDQVDNTAETWVNRTLETMSLDEQIGQLIMPSFFGTYTSSDSDVYDELVRFVREYHVGGFLVFGGRVPTPGVLLNPTYGSVILGQPLAAASMLNRLQAVAKVPLLNAADFEAGVGFRLAGATVLPRAMAFGASGDEQLSYEAGRTTALEARAIGVHLNFAPVVDVNNNPNNPVINTRSFGEDPKAVGRLAAAYVRGLHAGGMLATLKHFPGHGDTDVDSHVGLPIIRHPRERLERVEWPPFRDGVAAGADAIMTGHIEFPALDPTVGVPASLSREIVMKGIREGLGFDGLIYTDGMQMGAVTALMSSGDAAVRAIQAGNDVLVHSADPAEAFDAIRLAVEGGEIDPAQVRASAARVLRAKAAVNLHRTRMVDLAALPAALGGRVHAEVANRASEQAVTLIADARNQIPLQIAPNARVLYLSVLDRPSGWLIAAPSRTFVAELKARWANVTAIELSNQTLPATLDLVRSTAGRYDAIIASIFVRTTPRPGGMMLAPPLVSLLQDLVTTSARYDQPYAVTLFGSPYTAMALPDLPAVLLTYDFYDRAERTAVRALAGEIPITGRLPIELPGLLPVGHGLMRP</sequence>
<organism evidence="7">
    <name type="scientific">marine metagenome</name>
    <dbReference type="NCBI Taxonomy" id="408172"/>
    <lineage>
        <taxon>unclassified sequences</taxon>
        <taxon>metagenomes</taxon>
        <taxon>ecological metagenomes</taxon>
    </lineage>
</organism>
<dbReference type="Gene3D" id="3.40.50.1700">
    <property type="entry name" value="Glycoside hydrolase family 3 C-terminal domain"/>
    <property type="match status" value="1"/>
</dbReference>
<dbReference type="InterPro" id="IPR001764">
    <property type="entry name" value="Glyco_hydro_3_N"/>
</dbReference>
<dbReference type="InterPro" id="IPR017853">
    <property type="entry name" value="GH"/>
</dbReference>